<dbReference type="EMBL" id="VIBQ01000014">
    <property type="protein sequence ID" value="KAB8349568.1"/>
    <property type="molecule type" value="Genomic_DNA"/>
</dbReference>
<protein>
    <submittedName>
        <fullName evidence="2">Uncharacterized protein</fullName>
    </submittedName>
</protein>
<sequence length="98" mass="10121">MANNDAAQLILGNRTVHGEAQRNEDPRQERRAEDEQPKEGEASVGVAPAPDVDQGGAEGMAEEGDTECGAQEQQAAHGVDEQPGEGGGAATEALLEQA</sequence>
<reference evidence="2 3" key="1">
    <citation type="submission" date="2019-06" db="EMBL/GenBank/DDBJ databases">
        <title>A chromosomal-level reference genome of Carpinus fangiana (Coryloideae, Betulaceae).</title>
        <authorList>
            <person name="Yang X."/>
            <person name="Wang Z."/>
            <person name="Zhang L."/>
            <person name="Hao G."/>
            <person name="Liu J."/>
            <person name="Yang Y."/>
        </authorList>
    </citation>
    <scope>NUCLEOTIDE SEQUENCE [LARGE SCALE GENOMIC DNA]</scope>
    <source>
        <strain evidence="2">Cfa_2016G</strain>
        <tissue evidence="2">Leaf</tissue>
    </source>
</reference>
<accession>A0A5N6KW45</accession>
<feature type="compositionally biased region" description="Basic and acidic residues" evidence="1">
    <location>
        <begin position="16"/>
        <end position="41"/>
    </location>
</feature>
<evidence type="ECO:0000313" key="2">
    <source>
        <dbReference type="EMBL" id="KAB8349568.1"/>
    </source>
</evidence>
<feature type="region of interest" description="Disordered" evidence="1">
    <location>
        <begin position="1"/>
        <end position="98"/>
    </location>
</feature>
<dbReference type="AlphaFoldDB" id="A0A5N6KW45"/>
<keyword evidence="3" id="KW-1185">Reference proteome</keyword>
<dbReference type="Proteomes" id="UP000327013">
    <property type="component" value="Unassembled WGS sequence"/>
</dbReference>
<name>A0A5N6KW45_9ROSI</name>
<proteinExistence type="predicted"/>
<evidence type="ECO:0000256" key="1">
    <source>
        <dbReference type="SAM" id="MobiDB-lite"/>
    </source>
</evidence>
<comment type="caution">
    <text evidence="2">The sequence shown here is derived from an EMBL/GenBank/DDBJ whole genome shotgun (WGS) entry which is preliminary data.</text>
</comment>
<organism evidence="2 3">
    <name type="scientific">Carpinus fangiana</name>
    <dbReference type="NCBI Taxonomy" id="176857"/>
    <lineage>
        <taxon>Eukaryota</taxon>
        <taxon>Viridiplantae</taxon>
        <taxon>Streptophyta</taxon>
        <taxon>Embryophyta</taxon>
        <taxon>Tracheophyta</taxon>
        <taxon>Spermatophyta</taxon>
        <taxon>Magnoliopsida</taxon>
        <taxon>eudicotyledons</taxon>
        <taxon>Gunneridae</taxon>
        <taxon>Pentapetalae</taxon>
        <taxon>rosids</taxon>
        <taxon>fabids</taxon>
        <taxon>Fagales</taxon>
        <taxon>Betulaceae</taxon>
        <taxon>Carpinus</taxon>
    </lineage>
</organism>
<gene>
    <name evidence="2" type="ORF">FH972_023592</name>
</gene>
<evidence type="ECO:0000313" key="3">
    <source>
        <dbReference type="Proteomes" id="UP000327013"/>
    </source>
</evidence>